<keyword evidence="5" id="KW-0067">ATP-binding</keyword>
<dbReference type="Pfam" id="PF21654">
    <property type="entry name" value="DncV-like_NTFase"/>
    <property type="match status" value="1"/>
</dbReference>
<dbReference type="InterPro" id="IPR048445">
    <property type="entry name" value="DncV-like_NTFase"/>
</dbReference>
<dbReference type="CDD" id="cd05400">
    <property type="entry name" value="NT_2-5OAS_ClassI-CCAase"/>
    <property type="match status" value="1"/>
</dbReference>
<keyword evidence="14" id="KW-1185">Reference proteome</keyword>
<name>A0ABU4N6V9_9ACTN</name>
<keyword evidence="6" id="KW-0460">Magnesium</keyword>
<proteinExistence type="predicted"/>
<organism evidence="13 14">
    <name type="scientific">Streptomyces caniscabiei</name>
    <dbReference type="NCBI Taxonomy" id="2746961"/>
    <lineage>
        <taxon>Bacteria</taxon>
        <taxon>Bacillati</taxon>
        <taxon>Actinomycetota</taxon>
        <taxon>Actinomycetes</taxon>
        <taxon>Kitasatosporales</taxon>
        <taxon>Streptomycetaceae</taxon>
        <taxon>Streptomyces</taxon>
    </lineage>
</organism>
<evidence type="ECO:0000259" key="12">
    <source>
        <dbReference type="Pfam" id="PF21654"/>
    </source>
</evidence>
<evidence type="ECO:0000256" key="2">
    <source>
        <dbReference type="ARBA" id="ARBA00022695"/>
    </source>
</evidence>
<evidence type="ECO:0000256" key="7">
    <source>
        <dbReference type="ARBA" id="ARBA00023080"/>
    </source>
</evidence>
<evidence type="ECO:0000313" key="14">
    <source>
        <dbReference type="Proteomes" id="UP001282474"/>
    </source>
</evidence>
<dbReference type="InterPro" id="IPR006116">
    <property type="entry name" value="NT_2-5OAS_ClassI-CCAase"/>
</dbReference>
<dbReference type="RefSeq" id="WP_313895682.1">
    <property type="nucleotide sequence ID" value="NZ_JABXWF010000067.1"/>
</dbReference>
<keyword evidence="2" id="KW-0548">Nucleotidyltransferase</keyword>
<evidence type="ECO:0000256" key="3">
    <source>
        <dbReference type="ARBA" id="ARBA00022723"/>
    </source>
</evidence>
<protein>
    <recommendedName>
        <fullName evidence="9">Cyclic GMP-AMP synthase</fullName>
    </recommendedName>
</protein>
<feature type="domain" description="Cyclic GMP-AMP synthase DncV-like nucleotidyltransferase" evidence="12">
    <location>
        <begin position="60"/>
        <end position="146"/>
    </location>
</feature>
<gene>
    <name evidence="13" type="ORF">PV383_47800</name>
</gene>
<reference evidence="13 14" key="1">
    <citation type="journal article" date="2023" name="Microb. Genom.">
        <title>Mesoterricola silvestris gen. nov., sp. nov., Mesoterricola sediminis sp. nov., Geothrix oryzae sp. nov., Geothrix edaphica sp. nov., Geothrix rubra sp. nov., and Geothrix limicola sp. nov., six novel members of Acidobacteriota isolated from soils.</title>
        <authorList>
            <person name="Weisberg A.J."/>
            <person name="Pearce E."/>
            <person name="Kramer C.G."/>
            <person name="Chang J.H."/>
            <person name="Clarke C.R."/>
        </authorList>
    </citation>
    <scope>NUCLEOTIDE SEQUENCE [LARGE SCALE GENOMIC DNA]</scope>
    <source>
        <strain evidence="13 14">NE20-4-1</strain>
    </source>
</reference>
<evidence type="ECO:0000256" key="9">
    <source>
        <dbReference type="ARBA" id="ARBA00044145"/>
    </source>
</evidence>
<feature type="region of interest" description="Disordered" evidence="11">
    <location>
        <begin position="359"/>
        <end position="389"/>
    </location>
</feature>
<keyword evidence="4" id="KW-0547">Nucleotide-binding</keyword>
<evidence type="ECO:0000256" key="10">
    <source>
        <dbReference type="ARBA" id="ARBA00048304"/>
    </source>
</evidence>
<keyword evidence="3" id="KW-0479">Metal-binding</keyword>
<sequence length="389" mass="44338">MNAYHQTQDSTDSAEQMLSMLLDGAVEVLDIAPDLHDTAIERYGEVGTWLAENGSPGWEIHSQGSFLLGTVVRPNTETGEYDIDLVCRLPLQRDSTTKEELKQRVGDQLVAYRRWKQRQGHTDGPESLEARRRCWTLGYPGFHLDVLPAIPDEKHPPTGILLTDKKLHKWQHSNPLGYADWFRARSELSRALLEKRLVASVAKVPEHHIRSTLQRLVQILKWHCMLFFAEDTDNRPPSILLTTLASRAYRGEDDLFTAVRNVLAAMPQFIKQRDGQWWVPNPAHEEENFTDKWNEYPERRQAFLAWFDEITTIMDNLALTESKGLDVVYSQLIKSFAPDPVMRSFARYGARMKASTSQRMGGTGLLSTTATGPRRKPNNFYGQHPGARG</sequence>
<evidence type="ECO:0000256" key="8">
    <source>
        <dbReference type="ARBA" id="ARBA00023118"/>
    </source>
</evidence>
<accession>A0ABU4N6V9</accession>
<evidence type="ECO:0000313" key="13">
    <source>
        <dbReference type="EMBL" id="MDX3044804.1"/>
    </source>
</evidence>
<keyword evidence="1" id="KW-0808">Transferase</keyword>
<keyword evidence="7" id="KW-0546">Nucleotide metabolism</keyword>
<evidence type="ECO:0000256" key="4">
    <source>
        <dbReference type="ARBA" id="ARBA00022741"/>
    </source>
</evidence>
<keyword evidence="8" id="KW-0051">Antiviral defense</keyword>
<comment type="caution">
    <text evidence="13">The sequence shown here is derived from an EMBL/GenBank/DDBJ whole genome shotgun (WGS) entry which is preliminary data.</text>
</comment>
<dbReference type="EMBL" id="JARAWJ010000123">
    <property type="protein sequence ID" value="MDX3044804.1"/>
    <property type="molecule type" value="Genomic_DNA"/>
</dbReference>
<comment type="catalytic activity">
    <reaction evidence="10">
        <text>GTP + ATP = 3',3'-cGAMP + 2 diphosphate</text>
        <dbReference type="Rhea" id="RHEA:35647"/>
        <dbReference type="ChEBI" id="CHEBI:30616"/>
        <dbReference type="ChEBI" id="CHEBI:33019"/>
        <dbReference type="ChEBI" id="CHEBI:37565"/>
        <dbReference type="ChEBI" id="CHEBI:71501"/>
    </reaction>
    <physiologicalReaction direction="left-to-right" evidence="10">
        <dbReference type="Rhea" id="RHEA:35648"/>
    </physiologicalReaction>
</comment>
<evidence type="ECO:0000256" key="11">
    <source>
        <dbReference type="SAM" id="MobiDB-lite"/>
    </source>
</evidence>
<evidence type="ECO:0000256" key="5">
    <source>
        <dbReference type="ARBA" id="ARBA00022840"/>
    </source>
</evidence>
<dbReference type="Proteomes" id="UP001282474">
    <property type="component" value="Unassembled WGS sequence"/>
</dbReference>
<evidence type="ECO:0000256" key="1">
    <source>
        <dbReference type="ARBA" id="ARBA00022679"/>
    </source>
</evidence>
<evidence type="ECO:0000256" key="6">
    <source>
        <dbReference type="ARBA" id="ARBA00022842"/>
    </source>
</evidence>